<protein>
    <recommendedName>
        <fullName evidence="2">Expansin-like EG45 domain-containing protein</fullName>
    </recommendedName>
</protein>
<dbReference type="PANTHER" id="PTHR47480:SF1">
    <property type="entry name" value="EG45-LIKE DOMAIN CONTAINING PROTEIN 1"/>
    <property type="match status" value="1"/>
</dbReference>
<comment type="caution">
    <text evidence="3">The sequence shown here is derived from an EMBL/GenBank/DDBJ whole genome shotgun (WGS) entry which is preliminary data.</text>
</comment>
<keyword evidence="1" id="KW-0732">Signal</keyword>
<evidence type="ECO:0000256" key="1">
    <source>
        <dbReference type="SAM" id="SignalP"/>
    </source>
</evidence>
<dbReference type="InterPro" id="IPR036908">
    <property type="entry name" value="RlpA-like_sf"/>
</dbReference>
<accession>A0AAN8ZP73</accession>
<dbReference type="PANTHER" id="PTHR47480">
    <property type="entry name" value="EG45-LIKE DOMAIN CONTAINING PROTEIN"/>
    <property type="match status" value="1"/>
</dbReference>
<evidence type="ECO:0000259" key="2">
    <source>
        <dbReference type="PROSITE" id="PS50842"/>
    </source>
</evidence>
<dbReference type="EMBL" id="JBAMMX010000003">
    <property type="protein sequence ID" value="KAK6945046.1"/>
    <property type="molecule type" value="Genomic_DNA"/>
</dbReference>
<reference evidence="3 4" key="1">
    <citation type="submission" date="2023-12" db="EMBL/GenBank/DDBJ databases">
        <title>A high-quality genome assembly for Dillenia turbinata (Dilleniales).</title>
        <authorList>
            <person name="Chanderbali A."/>
        </authorList>
    </citation>
    <scope>NUCLEOTIDE SEQUENCE [LARGE SCALE GENOMIC DNA]</scope>
    <source>
        <strain evidence="3">LSX21</strain>
        <tissue evidence="3">Leaf</tissue>
    </source>
</reference>
<dbReference type="InterPro" id="IPR007112">
    <property type="entry name" value="Expansin/allergen_DPBB_dom"/>
</dbReference>
<feature type="chain" id="PRO_5042905097" description="Expansin-like EG45 domain-containing protein" evidence="1">
    <location>
        <begin position="29"/>
        <end position="137"/>
    </location>
</feature>
<feature type="signal peptide" evidence="1">
    <location>
        <begin position="1"/>
        <end position="28"/>
    </location>
</feature>
<dbReference type="Gene3D" id="2.40.40.10">
    <property type="entry name" value="RlpA-like domain"/>
    <property type="match status" value="1"/>
</dbReference>
<sequence length="137" mass="14521">MSNTLPLVRGLVLLFLIIVAGLSFRSHGDVGTATQYDPPYLPTECYGNDGSQFPPNNFFAAAGDGIWDNGAACGRQYLVRCISAATRDACVQDTTIQVKIVDYDSTAIGSTMILSGSAFSAITTSSADPSVNIEFQQ</sequence>
<feature type="domain" description="Expansin-like EG45" evidence="2">
    <location>
        <begin position="46"/>
        <end position="137"/>
    </location>
</feature>
<dbReference type="Proteomes" id="UP001370490">
    <property type="component" value="Unassembled WGS sequence"/>
</dbReference>
<keyword evidence="4" id="KW-1185">Reference proteome</keyword>
<dbReference type="AlphaFoldDB" id="A0AAN8ZP73"/>
<evidence type="ECO:0000313" key="4">
    <source>
        <dbReference type="Proteomes" id="UP001370490"/>
    </source>
</evidence>
<organism evidence="3 4">
    <name type="scientific">Dillenia turbinata</name>
    <dbReference type="NCBI Taxonomy" id="194707"/>
    <lineage>
        <taxon>Eukaryota</taxon>
        <taxon>Viridiplantae</taxon>
        <taxon>Streptophyta</taxon>
        <taxon>Embryophyta</taxon>
        <taxon>Tracheophyta</taxon>
        <taxon>Spermatophyta</taxon>
        <taxon>Magnoliopsida</taxon>
        <taxon>eudicotyledons</taxon>
        <taxon>Gunneridae</taxon>
        <taxon>Pentapetalae</taxon>
        <taxon>Dilleniales</taxon>
        <taxon>Dilleniaceae</taxon>
        <taxon>Dillenia</taxon>
    </lineage>
</organism>
<dbReference type="SUPFAM" id="SSF50685">
    <property type="entry name" value="Barwin-like endoglucanases"/>
    <property type="match status" value="1"/>
</dbReference>
<dbReference type="CDD" id="cd22269">
    <property type="entry name" value="DPBB_EG45-like"/>
    <property type="match status" value="1"/>
</dbReference>
<evidence type="ECO:0000313" key="3">
    <source>
        <dbReference type="EMBL" id="KAK6945046.1"/>
    </source>
</evidence>
<name>A0AAN8ZP73_9MAGN</name>
<dbReference type="PROSITE" id="PS50842">
    <property type="entry name" value="EXPANSIN_EG45"/>
    <property type="match status" value="1"/>
</dbReference>
<proteinExistence type="predicted"/>
<gene>
    <name evidence="3" type="ORF">RJ641_026148</name>
</gene>